<gene>
    <name evidence="2" type="ORF">B0H17DRAFT_1143134</name>
</gene>
<dbReference type="EMBL" id="JARKIE010000210">
    <property type="protein sequence ID" value="KAJ7666353.1"/>
    <property type="molecule type" value="Genomic_DNA"/>
</dbReference>
<name>A0AAD7CVP2_MYCRO</name>
<sequence length="151" mass="17061">MYTTGASKSLVPARPANTRGLISGGSTNEPDLPCIDWRSLPPSKPPIWTQGCGGKLTTGRSRVTLESRNWDPKIAISTDKHGFENELEQNLQKFPKEVTQRVITLQSEVFYIYFRRGLRHGGDQILLPRENGPRTWVSNYRGKLLPQEKVK</sequence>
<reference evidence="2" key="1">
    <citation type="submission" date="2023-03" db="EMBL/GenBank/DDBJ databases">
        <title>Massive genome expansion in bonnet fungi (Mycena s.s.) driven by repeated elements and novel gene families across ecological guilds.</title>
        <authorList>
            <consortium name="Lawrence Berkeley National Laboratory"/>
            <person name="Harder C.B."/>
            <person name="Miyauchi S."/>
            <person name="Viragh M."/>
            <person name="Kuo A."/>
            <person name="Thoen E."/>
            <person name="Andreopoulos B."/>
            <person name="Lu D."/>
            <person name="Skrede I."/>
            <person name="Drula E."/>
            <person name="Henrissat B."/>
            <person name="Morin E."/>
            <person name="Kohler A."/>
            <person name="Barry K."/>
            <person name="LaButti K."/>
            <person name="Morin E."/>
            <person name="Salamov A."/>
            <person name="Lipzen A."/>
            <person name="Mereny Z."/>
            <person name="Hegedus B."/>
            <person name="Baldrian P."/>
            <person name="Stursova M."/>
            <person name="Weitz H."/>
            <person name="Taylor A."/>
            <person name="Grigoriev I.V."/>
            <person name="Nagy L.G."/>
            <person name="Martin F."/>
            <person name="Kauserud H."/>
        </authorList>
    </citation>
    <scope>NUCLEOTIDE SEQUENCE</scope>
    <source>
        <strain evidence="2">CBHHK067</strain>
    </source>
</reference>
<comment type="caution">
    <text evidence="2">The sequence shown here is derived from an EMBL/GenBank/DDBJ whole genome shotgun (WGS) entry which is preliminary data.</text>
</comment>
<evidence type="ECO:0000313" key="2">
    <source>
        <dbReference type="EMBL" id="KAJ7666353.1"/>
    </source>
</evidence>
<feature type="region of interest" description="Disordered" evidence="1">
    <location>
        <begin position="1"/>
        <end position="27"/>
    </location>
</feature>
<organism evidence="2 3">
    <name type="scientific">Mycena rosella</name>
    <name type="common">Pink bonnet</name>
    <name type="synonym">Agaricus rosellus</name>
    <dbReference type="NCBI Taxonomy" id="1033263"/>
    <lineage>
        <taxon>Eukaryota</taxon>
        <taxon>Fungi</taxon>
        <taxon>Dikarya</taxon>
        <taxon>Basidiomycota</taxon>
        <taxon>Agaricomycotina</taxon>
        <taxon>Agaricomycetes</taxon>
        <taxon>Agaricomycetidae</taxon>
        <taxon>Agaricales</taxon>
        <taxon>Marasmiineae</taxon>
        <taxon>Mycenaceae</taxon>
        <taxon>Mycena</taxon>
    </lineage>
</organism>
<accession>A0AAD7CVP2</accession>
<protein>
    <submittedName>
        <fullName evidence="2">Uncharacterized protein</fullName>
    </submittedName>
</protein>
<proteinExistence type="predicted"/>
<dbReference type="Proteomes" id="UP001221757">
    <property type="component" value="Unassembled WGS sequence"/>
</dbReference>
<dbReference type="AlphaFoldDB" id="A0AAD7CVP2"/>
<evidence type="ECO:0000313" key="3">
    <source>
        <dbReference type="Proteomes" id="UP001221757"/>
    </source>
</evidence>
<evidence type="ECO:0000256" key="1">
    <source>
        <dbReference type="SAM" id="MobiDB-lite"/>
    </source>
</evidence>
<keyword evidence="3" id="KW-1185">Reference proteome</keyword>